<sequence>MTLAAVALLVREYDEAIRFFTAALRFELVEDTPMGDKRWVIVRPRATAGAEGAALLLARAATPEQQAAIGRQWAGRVGLFLHSADFAADHAHMQAAGVRFLEAPRHEPYGTVAVFEDLYGNRWDLLQARDA</sequence>
<dbReference type="Pfam" id="PF00903">
    <property type="entry name" value="Glyoxalase"/>
    <property type="match status" value="1"/>
</dbReference>
<dbReference type="SUPFAM" id="SSF54593">
    <property type="entry name" value="Glyoxalase/Bleomycin resistance protein/Dihydroxybiphenyl dioxygenase"/>
    <property type="match status" value="1"/>
</dbReference>
<dbReference type="PANTHER" id="PTHR36437:SF2">
    <property type="entry name" value="GLYOXALASE_BLEOMYCIN RESISTANCE PROTEIN_DIOXYGENASE"/>
    <property type="match status" value="1"/>
</dbReference>
<comment type="caution">
    <text evidence="2">The sequence shown here is derived from an EMBL/GenBank/DDBJ whole genome shotgun (WGS) entry which is preliminary data.</text>
</comment>
<feature type="domain" description="VOC" evidence="1">
    <location>
        <begin position="2"/>
        <end position="128"/>
    </location>
</feature>
<protein>
    <submittedName>
        <fullName evidence="2">VOC family protein</fullName>
    </submittedName>
</protein>
<dbReference type="RefSeq" id="WP_173127548.1">
    <property type="nucleotide sequence ID" value="NZ_JABRWJ010000007.1"/>
</dbReference>
<dbReference type="InterPro" id="IPR004360">
    <property type="entry name" value="Glyas_Fos-R_dOase_dom"/>
</dbReference>
<dbReference type="Gene3D" id="3.10.180.10">
    <property type="entry name" value="2,3-Dihydroxybiphenyl 1,2-Dioxygenase, domain 1"/>
    <property type="match status" value="1"/>
</dbReference>
<accession>A0ABX2EMP5</accession>
<evidence type="ECO:0000313" key="2">
    <source>
        <dbReference type="EMBL" id="NRF69835.1"/>
    </source>
</evidence>
<dbReference type="PROSITE" id="PS51819">
    <property type="entry name" value="VOC"/>
    <property type="match status" value="1"/>
</dbReference>
<keyword evidence="3" id="KW-1185">Reference proteome</keyword>
<proteinExistence type="predicted"/>
<dbReference type="InterPro" id="IPR037523">
    <property type="entry name" value="VOC_core"/>
</dbReference>
<gene>
    <name evidence="2" type="ORF">HLB44_22775</name>
</gene>
<organism evidence="2 3">
    <name type="scientific">Pseudaquabacterium terrae</name>
    <dbReference type="NCBI Taxonomy" id="2732868"/>
    <lineage>
        <taxon>Bacteria</taxon>
        <taxon>Pseudomonadati</taxon>
        <taxon>Pseudomonadota</taxon>
        <taxon>Betaproteobacteria</taxon>
        <taxon>Burkholderiales</taxon>
        <taxon>Sphaerotilaceae</taxon>
        <taxon>Pseudaquabacterium</taxon>
    </lineage>
</organism>
<dbReference type="EMBL" id="JABRWJ010000007">
    <property type="protein sequence ID" value="NRF69835.1"/>
    <property type="molecule type" value="Genomic_DNA"/>
</dbReference>
<evidence type="ECO:0000259" key="1">
    <source>
        <dbReference type="PROSITE" id="PS51819"/>
    </source>
</evidence>
<dbReference type="PANTHER" id="PTHR36437">
    <property type="entry name" value="GLYOXALASE/BLEOMYCIN RESISTANCE PROTEIN/DIOXYGENASE"/>
    <property type="match status" value="1"/>
</dbReference>
<name>A0ABX2EMP5_9BURK</name>
<dbReference type="InterPro" id="IPR029068">
    <property type="entry name" value="Glyas_Bleomycin-R_OHBP_Dase"/>
</dbReference>
<evidence type="ECO:0000313" key="3">
    <source>
        <dbReference type="Proteomes" id="UP000737171"/>
    </source>
</evidence>
<dbReference type="Proteomes" id="UP000737171">
    <property type="component" value="Unassembled WGS sequence"/>
</dbReference>
<reference evidence="2 3" key="1">
    <citation type="submission" date="2020-05" db="EMBL/GenBank/DDBJ databases">
        <title>Aquincola sp. isolate from soil.</title>
        <authorList>
            <person name="Han J."/>
            <person name="Kim D.-U."/>
        </authorList>
    </citation>
    <scope>NUCLEOTIDE SEQUENCE [LARGE SCALE GENOMIC DNA]</scope>
    <source>
        <strain evidence="2 3">S2</strain>
    </source>
</reference>